<gene>
    <name evidence="3" type="ORF">COY32_01220</name>
</gene>
<feature type="transmembrane region" description="Helical" evidence="1">
    <location>
        <begin position="51"/>
        <end position="74"/>
    </location>
</feature>
<evidence type="ECO:0000256" key="1">
    <source>
        <dbReference type="SAM" id="Phobius"/>
    </source>
</evidence>
<evidence type="ECO:0000313" key="3">
    <source>
        <dbReference type="EMBL" id="PIZ47644.1"/>
    </source>
</evidence>
<keyword evidence="1" id="KW-1133">Transmembrane helix</keyword>
<sequence length="85" mass="9132">MNKLIVSPILFAAISASVFIGSSAVSAHGMMDSGMVEFGSMMGYGGFSNIHGLLAGATWIALIIFLLTGAYFFIKQSHKERKEKE</sequence>
<dbReference type="EMBL" id="PFNL01000034">
    <property type="protein sequence ID" value="PIZ47644.1"/>
    <property type="molecule type" value="Genomic_DNA"/>
</dbReference>
<protein>
    <submittedName>
        <fullName evidence="3">Uncharacterized protein</fullName>
    </submittedName>
</protein>
<feature type="chain" id="PRO_5014650150" evidence="2">
    <location>
        <begin position="28"/>
        <end position="85"/>
    </location>
</feature>
<proteinExistence type="predicted"/>
<dbReference type="Proteomes" id="UP000228920">
    <property type="component" value="Unassembled WGS sequence"/>
</dbReference>
<evidence type="ECO:0000256" key="2">
    <source>
        <dbReference type="SAM" id="SignalP"/>
    </source>
</evidence>
<keyword evidence="1" id="KW-0472">Membrane</keyword>
<keyword evidence="2" id="KW-0732">Signal</keyword>
<accession>A0A2M7TL08</accession>
<feature type="signal peptide" evidence="2">
    <location>
        <begin position="1"/>
        <end position="27"/>
    </location>
</feature>
<keyword evidence="1" id="KW-0812">Transmembrane</keyword>
<reference evidence="4" key="1">
    <citation type="submission" date="2017-09" db="EMBL/GenBank/DDBJ databases">
        <title>Depth-based differentiation of microbial function through sediment-hosted aquifers and enrichment of novel symbionts in the deep terrestrial subsurface.</title>
        <authorList>
            <person name="Probst A.J."/>
            <person name="Ladd B."/>
            <person name="Jarett J.K."/>
            <person name="Geller-Mcgrath D.E."/>
            <person name="Sieber C.M.K."/>
            <person name="Emerson J.B."/>
            <person name="Anantharaman K."/>
            <person name="Thomas B.C."/>
            <person name="Malmstrom R."/>
            <person name="Stieglmeier M."/>
            <person name="Klingl A."/>
            <person name="Woyke T."/>
            <person name="Ryan C.M."/>
            <person name="Banfield J.F."/>
        </authorList>
    </citation>
    <scope>NUCLEOTIDE SEQUENCE [LARGE SCALE GENOMIC DNA]</scope>
</reference>
<evidence type="ECO:0000313" key="4">
    <source>
        <dbReference type="Proteomes" id="UP000228920"/>
    </source>
</evidence>
<name>A0A2M7TL08_UNCKA</name>
<dbReference type="AlphaFoldDB" id="A0A2M7TL08"/>
<comment type="caution">
    <text evidence="3">The sequence shown here is derived from an EMBL/GenBank/DDBJ whole genome shotgun (WGS) entry which is preliminary data.</text>
</comment>
<organism evidence="3 4">
    <name type="scientific">candidate division WWE3 bacterium CG_4_10_14_0_2_um_filter_41_14</name>
    <dbReference type="NCBI Taxonomy" id="1975072"/>
    <lineage>
        <taxon>Bacteria</taxon>
        <taxon>Katanobacteria</taxon>
    </lineage>
</organism>